<dbReference type="Pfam" id="PF04221">
    <property type="entry name" value="RelB"/>
    <property type="match status" value="1"/>
</dbReference>
<evidence type="ECO:0008006" key="3">
    <source>
        <dbReference type="Google" id="ProtNLM"/>
    </source>
</evidence>
<name>G9XBL0_9FIRM</name>
<accession>G9XBL0</accession>
<comment type="caution">
    <text evidence="1">The sequence shown here is derived from an EMBL/GenBank/DDBJ whole genome shotgun (WGS) entry which is preliminary data.</text>
</comment>
<evidence type="ECO:0000313" key="2">
    <source>
        <dbReference type="Proteomes" id="UP000003379"/>
    </source>
</evidence>
<dbReference type="InterPro" id="IPR007337">
    <property type="entry name" value="RelB/DinJ"/>
</dbReference>
<protein>
    <recommendedName>
        <fullName evidence="3">RelB/DinJ family addiction module antitoxin</fullName>
    </recommendedName>
</protein>
<organism evidence="1 2">
    <name type="scientific">Peptoanaerobacter stomatis</name>
    <dbReference type="NCBI Taxonomy" id="796937"/>
    <lineage>
        <taxon>Bacteria</taxon>
        <taxon>Bacillati</taxon>
        <taxon>Bacillota</taxon>
        <taxon>Clostridia</taxon>
        <taxon>Peptostreptococcales</taxon>
        <taxon>Filifactoraceae</taxon>
        <taxon>Peptoanaerobacter</taxon>
    </lineage>
</organism>
<dbReference type="Gene3D" id="1.10.1220.10">
    <property type="entry name" value="Met repressor-like"/>
    <property type="match status" value="1"/>
</dbReference>
<gene>
    <name evidence="1" type="ORF">HMPREF9628_01377</name>
</gene>
<sequence length="82" mass="9383">MERASITVKLDKQVKIAFNNICEEIGLNMNSVLNAYILKTIRERGVSFYADDDYDDEDEILKRIEEIESGNAEIVSNGLREI</sequence>
<reference evidence="1 2" key="1">
    <citation type="submission" date="2011-08" db="EMBL/GenBank/DDBJ databases">
        <title>The Genome Sequence of Eubacteriaceae bacterium CM5.</title>
        <authorList>
            <consortium name="The Broad Institute Genome Sequencing Platform"/>
            <person name="Earl A."/>
            <person name="Ward D."/>
            <person name="Feldgarden M."/>
            <person name="Gevers D."/>
            <person name="Sizova M."/>
            <person name="Hazen A."/>
            <person name="Epstein S."/>
            <person name="Young S.K."/>
            <person name="Zeng Q."/>
            <person name="Gargeya S."/>
            <person name="Fitzgerald M."/>
            <person name="Haas B."/>
            <person name="Abouelleil A."/>
            <person name="Alvarado L."/>
            <person name="Arachchi H.M."/>
            <person name="Berlin A."/>
            <person name="Brown A."/>
            <person name="Chapman S.B."/>
            <person name="Chen Z."/>
            <person name="Dunbar C."/>
            <person name="Freedman E."/>
            <person name="Gearin G."/>
            <person name="Gellesch M."/>
            <person name="Goldberg J."/>
            <person name="Griggs A."/>
            <person name="Gujja S."/>
            <person name="Heiman D."/>
            <person name="Howarth C."/>
            <person name="Larson L."/>
            <person name="Lui A."/>
            <person name="MacDonald P.J.P."/>
            <person name="Montmayeur A."/>
            <person name="Murphy C."/>
            <person name="Neiman D."/>
            <person name="Pearson M."/>
            <person name="Priest M."/>
            <person name="Roberts A."/>
            <person name="Saif S."/>
            <person name="Shea T."/>
            <person name="Shenoy N."/>
            <person name="Sisk P."/>
            <person name="Stolte C."/>
            <person name="Sykes S."/>
            <person name="Wortman J."/>
            <person name="Nusbaum C."/>
            <person name="Birren B."/>
        </authorList>
    </citation>
    <scope>NUCLEOTIDE SEQUENCE [LARGE SCALE GENOMIC DNA]</scope>
    <source>
        <strain evidence="1 2">CM5</strain>
    </source>
</reference>
<proteinExistence type="predicted"/>
<dbReference type="GO" id="GO:0006355">
    <property type="term" value="P:regulation of DNA-templated transcription"/>
    <property type="evidence" value="ECO:0007669"/>
    <property type="project" value="InterPro"/>
</dbReference>
<dbReference type="InterPro" id="IPR013321">
    <property type="entry name" value="Arc_rbn_hlx_hlx"/>
</dbReference>
<dbReference type="Proteomes" id="UP000003379">
    <property type="component" value="Unassembled WGS sequence"/>
</dbReference>
<dbReference type="RefSeq" id="WP_009529371.1">
    <property type="nucleotide sequence ID" value="NZ_JH414606.1"/>
</dbReference>
<dbReference type="EMBL" id="AFZG01000016">
    <property type="protein sequence ID" value="EHL19688.1"/>
    <property type="molecule type" value="Genomic_DNA"/>
</dbReference>
<dbReference type="HOGENOM" id="CLU_2555283_0_0_9"/>
<evidence type="ECO:0000313" key="1">
    <source>
        <dbReference type="EMBL" id="EHL19688.1"/>
    </source>
</evidence>
<dbReference type="AlphaFoldDB" id="G9XBL0"/>